<dbReference type="InterPro" id="IPR002591">
    <property type="entry name" value="Phosphodiest/P_Trfase"/>
</dbReference>
<keyword evidence="2" id="KW-1185">Reference proteome</keyword>
<dbReference type="PANTHER" id="PTHR10151:SF120">
    <property type="entry name" value="BIS(5'-ADENOSYL)-TRIPHOSPHATASE"/>
    <property type="match status" value="1"/>
</dbReference>
<dbReference type="SUPFAM" id="SSF53649">
    <property type="entry name" value="Alkaline phosphatase-like"/>
    <property type="match status" value="1"/>
</dbReference>
<gene>
    <name evidence="1" type="ORF">K227x_24530</name>
</gene>
<dbReference type="OrthoDB" id="1956004at2"/>
<dbReference type="Gene3D" id="3.40.720.10">
    <property type="entry name" value="Alkaline Phosphatase, subunit A"/>
    <property type="match status" value="1"/>
</dbReference>
<organism evidence="1 2">
    <name type="scientific">Rubripirellula lacrimiformis</name>
    <dbReference type="NCBI Taxonomy" id="1930273"/>
    <lineage>
        <taxon>Bacteria</taxon>
        <taxon>Pseudomonadati</taxon>
        <taxon>Planctomycetota</taxon>
        <taxon>Planctomycetia</taxon>
        <taxon>Pirellulales</taxon>
        <taxon>Pirellulaceae</taxon>
        <taxon>Rubripirellula</taxon>
    </lineage>
</organism>
<dbReference type="GO" id="GO:0016787">
    <property type="term" value="F:hydrolase activity"/>
    <property type="evidence" value="ECO:0007669"/>
    <property type="project" value="UniProtKB-ARBA"/>
</dbReference>
<protein>
    <submittedName>
        <fullName evidence="1">Type I phosphodiesterase / nucleotide pyrophosphatase</fullName>
    </submittedName>
</protein>
<accession>A0A517NAA7</accession>
<proteinExistence type="predicted"/>
<dbReference type="InterPro" id="IPR017850">
    <property type="entry name" value="Alkaline_phosphatase_core_sf"/>
</dbReference>
<dbReference type="Pfam" id="PF01663">
    <property type="entry name" value="Phosphodiest"/>
    <property type="match status" value="1"/>
</dbReference>
<evidence type="ECO:0000313" key="2">
    <source>
        <dbReference type="Proteomes" id="UP000318538"/>
    </source>
</evidence>
<sequence length="333" mass="35900">MSGSLYRFCTNSYLLVALALMLLPPVTLVGAESDSASESSAVSEGVPQNRVLVIGIDGTRADALLAAETPNLDSLIAGGRLWRNTQILGDRPTENDTSSGPGWTSFLTGVWADKHGINDNSFEGKNVEEYPHFFARVRQQFPHARIGSFVDWQPIDEHLVRDADVRVCEESHGVDQYRISDKKLADAASQFLATGQPHVAMVYFGAADEAGHSHGFHPSVPEYKAAIEKIDQHIGQVLDAVRSRPGFQQESWLVVVSTDHGGQGTGHGGGRQIPVIRQTWFIASGNADLVGEDQPTYVVDVAATALDHLGIAANPAWRLDGKSVLSSTGKPKP</sequence>
<dbReference type="KEGG" id="rlc:K227x_24530"/>
<dbReference type="EMBL" id="CP036525">
    <property type="protein sequence ID" value="QDT04067.1"/>
    <property type="molecule type" value="Genomic_DNA"/>
</dbReference>
<dbReference type="RefSeq" id="WP_145169605.1">
    <property type="nucleotide sequence ID" value="NZ_CP036525.1"/>
</dbReference>
<name>A0A517NAA7_9BACT</name>
<dbReference type="AlphaFoldDB" id="A0A517NAA7"/>
<evidence type="ECO:0000313" key="1">
    <source>
        <dbReference type="EMBL" id="QDT04067.1"/>
    </source>
</evidence>
<reference evidence="1 2" key="1">
    <citation type="submission" date="2019-02" db="EMBL/GenBank/DDBJ databases">
        <title>Deep-cultivation of Planctomycetes and their phenomic and genomic characterization uncovers novel biology.</title>
        <authorList>
            <person name="Wiegand S."/>
            <person name="Jogler M."/>
            <person name="Boedeker C."/>
            <person name="Pinto D."/>
            <person name="Vollmers J."/>
            <person name="Rivas-Marin E."/>
            <person name="Kohn T."/>
            <person name="Peeters S.H."/>
            <person name="Heuer A."/>
            <person name="Rast P."/>
            <person name="Oberbeckmann S."/>
            <person name="Bunk B."/>
            <person name="Jeske O."/>
            <person name="Meyerdierks A."/>
            <person name="Storesund J.E."/>
            <person name="Kallscheuer N."/>
            <person name="Luecker S."/>
            <person name="Lage O.M."/>
            <person name="Pohl T."/>
            <person name="Merkel B.J."/>
            <person name="Hornburger P."/>
            <person name="Mueller R.-W."/>
            <person name="Bruemmer F."/>
            <person name="Labrenz M."/>
            <person name="Spormann A.M."/>
            <person name="Op den Camp H."/>
            <person name="Overmann J."/>
            <person name="Amann R."/>
            <person name="Jetten M.S.M."/>
            <person name="Mascher T."/>
            <person name="Medema M.H."/>
            <person name="Devos D.P."/>
            <person name="Kaster A.-K."/>
            <person name="Ovreas L."/>
            <person name="Rohde M."/>
            <person name="Galperin M.Y."/>
            <person name="Jogler C."/>
        </authorList>
    </citation>
    <scope>NUCLEOTIDE SEQUENCE [LARGE SCALE GENOMIC DNA]</scope>
    <source>
        <strain evidence="1 2">K22_7</strain>
    </source>
</reference>
<dbReference type="Proteomes" id="UP000318538">
    <property type="component" value="Chromosome"/>
</dbReference>
<dbReference type="PANTHER" id="PTHR10151">
    <property type="entry name" value="ECTONUCLEOTIDE PYROPHOSPHATASE/PHOSPHODIESTERASE"/>
    <property type="match status" value="1"/>
</dbReference>